<evidence type="ECO:0000256" key="1">
    <source>
        <dbReference type="SAM" id="MobiDB-lite"/>
    </source>
</evidence>
<evidence type="ECO:0000313" key="3">
    <source>
        <dbReference type="Proteomes" id="UP000191285"/>
    </source>
</evidence>
<accession>A0A1V6SMI5</accession>
<organism evidence="2 3">
    <name type="scientific">Penicillium steckii</name>
    <dbReference type="NCBI Taxonomy" id="303698"/>
    <lineage>
        <taxon>Eukaryota</taxon>
        <taxon>Fungi</taxon>
        <taxon>Dikarya</taxon>
        <taxon>Ascomycota</taxon>
        <taxon>Pezizomycotina</taxon>
        <taxon>Eurotiomycetes</taxon>
        <taxon>Eurotiomycetidae</taxon>
        <taxon>Eurotiales</taxon>
        <taxon>Aspergillaceae</taxon>
        <taxon>Penicillium</taxon>
    </lineage>
</organism>
<evidence type="ECO:0000313" key="2">
    <source>
        <dbReference type="EMBL" id="OQE15285.1"/>
    </source>
</evidence>
<protein>
    <submittedName>
        <fullName evidence="2">Uncharacterized protein</fullName>
    </submittedName>
</protein>
<gene>
    <name evidence="2" type="ORF">PENSTE_c029G05499</name>
</gene>
<name>A0A1V6SMI5_9EURO</name>
<dbReference type="Proteomes" id="UP000191285">
    <property type="component" value="Unassembled WGS sequence"/>
</dbReference>
<dbReference type="EMBL" id="MLKD01000029">
    <property type="protein sequence ID" value="OQE15285.1"/>
    <property type="molecule type" value="Genomic_DNA"/>
</dbReference>
<feature type="compositionally biased region" description="Polar residues" evidence="1">
    <location>
        <begin position="22"/>
        <end position="32"/>
    </location>
</feature>
<proteinExistence type="predicted"/>
<dbReference type="AlphaFoldDB" id="A0A1V6SMI5"/>
<reference evidence="3" key="1">
    <citation type="journal article" date="2017" name="Nat. Microbiol.">
        <title>Global analysis of biosynthetic gene clusters reveals vast potential of secondary metabolite production in Penicillium species.</title>
        <authorList>
            <person name="Nielsen J.C."/>
            <person name="Grijseels S."/>
            <person name="Prigent S."/>
            <person name="Ji B."/>
            <person name="Dainat J."/>
            <person name="Nielsen K.F."/>
            <person name="Frisvad J.C."/>
            <person name="Workman M."/>
            <person name="Nielsen J."/>
        </authorList>
    </citation>
    <scope>NUCLEOTIDE SEQUENCE [LARGE SCALE GENOMIC DNA]</scope>
    <source>
        <strain evidence="3">IBT 24891</strain>
    </source>
</reference>
<feature type="compositionally biased region" description="Low complexity" evidence="1">
    <location>
        <begin position="164"/>
        <end position="181"/>
    </location>
</feature>
<feature type="compositionally biased region" description="Low complexity" evidence="1">
    <location>
        <begin position="1"/>
        <end position="16"/>
    </location>
</feature>
<sequence>MLSSTNSSYSSSVSSSDPHLPYNTQHLSTVSLPQPRRSPMPVKYPRFYASQVEDGPGTPLDIYGYEQREPSIMERPTMFRRVSHALDDIKEDFSLQLDPARSTANKIKRRSTLLFDNSNFSTEDIRPETAGPHPQPPRSRPMSIMSVDPRPQPQRSLSRRLSRRLSIFSSKGSFSQSKPASISSPNLIGSSTQYASRSQTTFI</sequence>
<keyword evidence="3" id="KW-1185">Reference proteome</keyword>
<feature type="compositionally biased region" description="Polar residues" evidence="1">
    <location>
        <begin position="182"/>
        <end position="203"/>
    </location>
</feature>
<feature type="region of interest" description="Disordered" evidence="1">
    <location>
        <begin position="1"/>
        <end position="60"/>
    </location>
</feature>
<dbReference type="OrthoDB" id="4227585at2759"/>
<feature type="region of interest" description="Disordered" evidence="1">
    <location>
        <begin position="118"/>
        <end position="203"/>
    </location>
</feature>
<comment type="caution">
    <text evidence="2">The sequence shown here is derived from an EMBL/GenBank/DDBJ whole genome shotgun (WGS) entry which is preliminary data.</text>
</comment>